<dbReference type="InterPro" id="IPR000160">
    <property type="entry name" value="GGDEF_dom"/>
</dbReference>
<dbReference type="PANTHER" id="PTHR45138:SF9">
    <property type="entry name" value="DIGUANYLATE CYCLASE DGCM-RELATED"/>
    <property type="match status" value="1"/>
</dbReference>
<dbReference type="EMBL" id="NHRY01000043">
    <property type="protein sequence ID" value="PPQ38001.1"/>
    <property type="molecule type" value="Genomic_DNA"/>
</dbReference>
<dbReference type="PROSITE" id="PS50887">
    <property type="entry name" value="GGDEF"/>
    <property type="match status" value="1"/>
</dbReference>
<dbReference type="InterPro" id="IPR043128">
    <property type="entry name" value="Rev_trsase/Diguanyl_cyclase"/>
</dbReference>
<dbReference type="GO" id="GO:0043709">
    <property type="term" value="P:cell adhesion involved in single-species biofilm formation"/>
    <property type="evidence" value="ECO:0007669"/>
    <property type="project" value="TreeGrafter"/>
</dbReference>
<evidence type="ECO:0000313" key="6">
    <source>
        <dbReference type="EMBL" id="PPQ38001.1"/>
    </source>
</evidence>
<keyword evidence="4" id="KW-0812">Transmembrane</keyword>
<organism evidence="6 7">
    <name type="scientific">Rhodopila globiformis</name>
    <name type="common">Rhodopseudomonas globiformis</name>
    <dbReference type="NCBI Taxonomy" id="1071"/>
    <lineage>
        <taxon>Bacteria</taxon>
        <taxon>Pseudomonadati</taxon>
        <taxon>Pseudomonadota</taxon>
        <taxon>Alphaproteobacteria</taxon>
        <taxon>Acetobacterales</taxon>
        <taxon>Acetobacteraceae</taxon>
        <taxon>Rhodopila</taxon>
    </lineage>
</organism>
<feature type="transmembrane region" description="Helical" evidence="4">
    <location>
        <begin position="31"/>
        <end position="49"/>
    </location>
</feature>
<dbReference type="SMART" id="SM00267">
    <property type="entry name" value="GGDEF"/>
    <property type="match status" value="1"/>
</dbReference>
<evidence type="ECO:0000256" key="4">
    <source>
        <dbReference type="SAM" id="Phobius"/>
    </source>
</evidence>
<name>A0A2S6NMV7_RHOGL</name>
<feature type="coiled-coil region" evidence="3">
    <location>
        <begin position="203"/>
        <end position="230"/>
    </location>
</feature>
<gene>
    <name evidence="6" type="ORF">CCS01_02835</name>
</gene>
<keyword evidence="7" id="KW-1185">Reference proteome</keyword>
<dbReference type="InterPro" id="IPR050469">
    <property type="entry name" value="Diguanylate_Cyclase"/>
</dbReference>
<accession>A0A2S6NMV7</accession>
<comment type="catalytic activity">
    <reaction evidence="2">
        <text>2 GTP = 3',3'-c-di-GMP + 2 diphosphate</text>
        <dbReference type="Rhea" id="RHEA:24898"/>
        <dbReference type="ChEBI" id="CHEBI:33019"/>
        <dbReference type="ChEBI" id="CHEBI:37565"/>
        <dbReference type="ChEBI" id="CHEBI:58805"/>
        <dbReference type="EC" id="2.7.7.65"/>
    </reaction>
</comment>
<keyword evidence="4" id="KW-1133">Transmembrane helix</keyword>
<dbReference type="FunFam" id="3.30.70.270:FF:000001">
    <property type="entry name" value="Diguanylate cyclase domain protein"/>
    <property type="match status" value="1"/>
</dbReference>
<evidence type="ECO:0000259" key="5">
    <source>
        <dbReference type="PROSITE" id="PS50887"/>
    </source>
</evidence>
<evidence type="ECO:0000256" key="3">
    <source>
        <dbReference type="SAM" id="Coils"/>
    </source>
</evidence>
<feature type="transmembrane region" description="Helical" evidence="4">
    <location>
        <begin position="143"/>
        <end position="164"/>
    </location>
</feature>
<evidence type="ECO:0000256" key="1">
    <source>
        <dbReference type="ARBA" id="ARBA00012528"/>
    </source>
</evidence>
<dbReference type="CDD" id="cd01949">
    <property type="entry name" value="GGDEF"/>
    <property type="match status" value="1"/>
</dbReference>
<dbReference type="GO" id="GO:0052621">
    <property type="term" value="F:diguanylate cyclase activity"/>
    <property type="evidence" value="ECO:0007669"/>
    <property type="project" value="UniProtKB-EC"/>
</dbReference>
<comment type="caution">
    <text evidence="6">The sequence shown here is derived from an EMBL/GenBank/DDBJ whole genome shotgun (WGS) entry which is preliminary data.</text>
</comment>
<dbReference type="Proteomes" id="UP000239724">
    <property type="component" value="Unassembled WGS sequence"/>
</dbReference>
<evidence type="ECO:0000313" key="7">
    <source>
        <dbReference type="Proteomes" id="UP000239724"/>
    </source>
</evidence>
<protein>
    <recommendedName>
        <fullName evidence="1">diguanylate cyclase</fullName>
        <ecNumber evidence="1">2.7.7.65</ecNumber>
    </recommendedName>
</protein>
<dbReference type="EC" id="2.7.7.65" evidence="1"/>
<reference evidence="6 7" key="1">
    <citation type="journal article" date="2018" name="Arch. Microbiol.">
        <title>New insights into the metabolic potential of the phototrophic purple bacterium Rhodopila globiformis DSM 161(T) from its draft genome sequence and evidence for a vanadium-dependent nitrogenase.</title>
        <authorList>
            <person name="Imhoff J.F."/>
            <person name="Rahn T."/>
            <person name="Kunzel S."/>
            <person name="Neulinger S.C."/>
        </authorList>
    </citation>
    <scope>NUCLEOTIDE SEQUENCE [LARGE SCALE GENOMIC DNA]</scope>
    <source>
        <strain evidence="6 7">DSM 161</strain>
    </source>
</reference>
<keyword evidence="3" id="KW-0175">Coiled coil</keyword>
<dbReference type="OrthoDB" id="9812260at2"/>
<dbReference type="RefSeq" id="WP_104517330.1">
    <property type="nucleotide sequence ID" value="NZ_NHRY01000043.1"/>
</dbReference>
<dbReference type="AlphaFoldDB" id="A0A2S6NMV7"/>
<feature type="transmembrane region" description="Helical" evidence="4">
    <location>
        <begin position="119"/>
        <end position="136"/>
    </location>
</feature>
<sequence length="409" mass="44079">MPRLSTHWDEFDDLSVATAWRLVDTLFEQGVTMFVGAMVFAALGLVGYIATGSPWYLAALAYAGGSYALRLSQSRRYARARQSGNPGAWVWRSLIGGWLTALGWGAWSVVILAEPQKTLVIMIIGAQSACVIGAAARNNAVRLIAGGQIFLTLTPLLACCLVADNVYLNVYAAFVAVHILAALELARFLNQKTLRLLLQDEEKSALVAKLEAARQELEVINQHLETLAATDALTGVANRRAFDLEAVRAWRHCARDQAPMSLLLLDIDHFKAFNDFYGHQAGDDCLRDVAAAVASMLHRSGDLLARYGGEEFAVILPHTDLDGAVVIAEQARAAILARALIHDASELGVVSISVGAACLTPALETRVEQLTALADTALYTAKRSGRNRVHAAATQAAAMQDQELPMFGV</sequence>
<feature type="domain" description="GGDEF" evidence="5">
    <location>
        <begin position="258"/>
        <end position="394"/>
    </location>
</feature>
<proteinExistence type="predicted"/>
<evidence type="ECO:0000256" key="2">
    <source>
        <dbReference type="ARBA" id="ARBA00034247"/>
    </source>
</evidence>
<dbReference type="PANTHER" id="PTHR45138">
    <property type="entry name" value="REGULATORY COMPONENTS OF SENSORY TRANSDUCTION SYSTEM"/>
    <property type="match status" value="1"/>
</dbReference>
<feature type="transmembrane region" description="Helical" evidence="4">
    <location>
        <begin position="170"/>
        <end position="189"/>
    </location>
</feature>
<dbReference type="GO" id="GO:0005886">
    <property type="term" value="C:plasma membrane"/>
    <property type="evidence" value="ECO:0007669"/>
    <property type="project" value="TreeGrafter"/>
</dbReference>
<feature type="transmembrane region" description="Helical" evidence="4">
    <location>
        <begin position="93"/>
        <end position="113"/>
    </location>
</feature>
<dbReference type="InterPro" id="IPR029787">
    <property type="entry name" value="Nucleotide_cyclase"/>
</dbReference>
<dbReference type="Pfam" id="PF00990">
    <property type="entry name" value="GGDEF"/>
    <property type="match status" value="1"/>
</dbReference>
<dbReference type="NCBIfam" id="TIGR00254">
    <property type="entry name" value="GGDEF"/>
    <property type="match status" value="1"/>
</dbReference>
<dbReference type="SUPFAM" id="SSF55073">
    <property type="entry name" value="Nucleotide cyclase"/>
    <property type="match status" value="1"/>
</dbReference>
<dbReference type="GO" id="GO:1902201">
    <property type="term" value="P:negative regulation of bacterial-type flagellum-dependent cell motility"/>
    <property type="evidence" value="ECO:0007669"/>
    <property type="project" value="TreeGrafter"/>
</dbReference>
<keyword evidence="4" id="KW-0472">Membrane</keyword>
<dbReference type="Gene3D" id="3.30.70.270">
    <property type="match status" value="1"/>
</dbReference>